<proteinExistence type="predicted"/>
<dbReference type="RefSeq" id="WP_190923668.1">
    <property type="nucleotide sequence ID" value="NZ_JACXJA010000001.1"/>
</dbReference>
<gene>
    <name evidence="1" type="ORF">IDH45_00580</name>
</gene>
<evidence type="ECO:0000313" key="1">
    <source>
        <dbReference type="EMBL" id="MBD2860480.1"/>
    </source>
</evidence>
<keyword evidence="2" id="KW-1185">Reference proteome</keyword>
<sequence length="98" mass="10962">MQLHITNEAAAYYKKEMGLKGGDELRLFVKLAGHSTVHPNYSLGIIREAPVKPAVRAEADGIAFFLEEQDGWFIGDYDLRIGVKNGEIDMEMVLEQGH</sequence>
<dbReference type="AlphaFoldDB" id="A0A927GXF8"/>
<dbReference type="SUPFAM" id="SSF89360">
    <property type="entry name" value="HesB-like domain"/>
    <property type="match status" value="1"/>
</dbReference>
<evidence type="ECO:0008006" key="3">
    <source>
        <dbReference type="Google" id="ProtNLM"/>
    </source>
</evidence>
<dbReference type="Proteomes" id="UP000639396">
    <property type="component" value="Unassembled WGS sequence"/>
</dbReference>
<reference evidence="1" key="1">
    <citation type="submission" date="2020-09" db="EMBL/GenBank/DDBJ databases">
        <title>A novel bacterium of genus Paenibacillus, isolated from South China Sea.</title>
        <authorList>
            <person name="Huang H."/>
            <person name="Mo K."/>
            <person name="Hu Y."/>
        </authorList>
    </citation>
    <scope>NUCLEOTIDE SEQUENCE</scope>
    <source>
        <strain evidence="1">IB182363</strain>
    </source>
</reference>
<organism evidence="1 2">
    <name type="scientific">Paenibacillus oceani</name>
    <dbReference type="NCBI Taxonomy" id="2772510"/>
    <lineage>
        <taxon>Bacteria</taxon>
        <taxon>Bacillati</taxon>
        <taxon>Bacillota</taxon>
        <taxon>Bacilli</taxon>
        <taxon>Bacillales</taxon>
        <taxon>Paenibacillaceae</taxon>
        <taxon>Paenibacillus</taxon>
    </lineage>
</organism>
<evidence type="ECO:0000313" key="2">
    <source>
        <dbReference type="Proteomes" id="UP000639396"/>
    </source>
</evidence>
<name>A0A927GXF8_9BACL</name>
<dbReference type="InterPro" id="IPR035903">
    <property type="entry name" value="HesB-like_dom_sf"/>
</dbReference>
<dbReference type="EMBL" id="JACXJA010000001">
    <property type="protein sequence ID" value="MBD2860480.1"/>
    <property type="molecule type" value="Genomic_DNA"/>
</dbReference>
<protein>
    <recommendedName>
        <fullName evidence="3">FeS cluster biogenesis domain-containing protein</fullName>
    </recommendedName>
</protein>
<accession>A0A927GXF8</accession>
<comment type="caution">
    <text evidence="1">The sequence shown here is derived from an EMBL/GenBank/DDBJ whole genome shotgun (WGS) entry which is preliminary data.</text>
</comment>